<accession>D7UYQ3</accession>
<feature type="domain" description="Phosphatidic acid phosphatase type 2/haloperoxidase" evidence="2">
    <location>
        <begin position="104"/>
        <end position="213"/>
    </location>
</feature>
<dbReference type="Pfam" id="PF01569">
    <property type="entry name" value="PAP2"/>
    <property type="match status" value="1"/>
</dbReference>
<name>D7UYQ3_LISGR</name>
<dbReference type="eggNOG" id="COG0671">
    <property type="taxonomic scope" value="Bacteria"/>
</dbReference>
<reference evidence="3" key="1">
    <citation type="submission" date="2010-06" db="EMBL/GenBank/DDBJ databases">
        <authorList>
            <person name="Muzny D."/>
            <person name="Qin X."/>
            <person name="Buhay C."/>
            <person name="Dugan-Rocha S."/>
            <person name="Ding Y."/>
            <person name="Chen G."/>
            <person name="Hawes A."/>
            <person name="Holder M."/>
            <person name="Jhangiani S."/>
            <person name="Johnson A."/>
            <person name="Khan Z."/>
            <person name="Li Z."/>
            <person name="Liu W."/>
            <person name="Liu X."/>
            <person name="Perez L."/>
            <person name="Shen H."/>
            <person name="Wang Q."/>
            <person name="Watt J."/>
            <person name="Xi L."/>
            <person name="Xin Y."/>
            <person name="Zhou J."/>
            <person name="Deng J."/>
            <person name="Jiang H."/>
            <person name="Liu Y."/>
            <person name="Qu J."/>
            <person name="Song X.-Z."/>
            <person name="Zhang L."/>
            <person name="Villasana D."/>
            <person name="Johnson A."/>
            <person name="Liu J."/>
            <person name="Liyanage D."/>
            <person name="Lorensuhewa L."/>
            <person name="Robinson T."/>
            <person name="Song A."/>
            <person name="Song B.-B."/>
            <person name="Dinh H."/>
            <person name="Thornton R."/>
            <person name="Coyle M."/>
            <person name="Francisco L."/>
            <person name="Jackson L."/>
            <person name="Javaid M."/>
            <person name="Korchina V."/>
            <person name="Kovar C."/>
            <person name="Mata R."/>
            <person name="Mathew T."/>
            <person name="Ngo R."/>
            <person name="Nguyen L."/>
            <person name="Nguyen N."/>
            <person name="Okwuonu G."/>
            <person name="Ongeri F."/>
            <person name="Pham C."/>
            <person name="Simmons D."/>
            <person name="Wilczek-Boney K."/>
            <person name="Hale W."/>
            <person name="Jakkamsetti A."/>
            <person name="Pham P."/>
            <person name="Ruth R."/>
            <person name="San Lucas F."/>
            <person name="Warren J."/>
            <person name="Zhang J."/>
            <person name="Zhao Z."/>
            <person name="Zhou C."/>
            <person name="Zhu D."/>
            <person name="Lee S."/>
            <person name="Bess C."/>
            <person name="Blankenburg K."/>
            <person name="Forbes L."/>
            <person name="Fu Q."/>
            <person name="Gubbala S."/>
            <person name="Hirani K."/>
            <person name="Jayaseelan J.C."/>
            <person name="Lara F."/>
            <person name="Munidasa M."/>
            <person name="Palculict T."/>
            <person name="Patil S."/>
            <person name="Pu L.-L."/>
            <person name="Saada N."/>
            <person name="Tang L."/>
            <person name="Weissenberger G."/>
            <person name="Zhu Y."/>
            <person name="Hemphill L."/>
            <person name="Shang Y."/>
            <person name="Youmans B."/>
            <person name="Ayvaz T."/>
            <person name="Ross M."/>
            <person name="Santibanez J."/>
            <person name="Aqrawi P."/>
            <person name="Gross S."/>
            <person name="Joshi V."/>
            <person name="Fowler G."/>
            <person name="Nazareth L."/>
            <person name="Reid J."/>
            <person name="Worley K."/>
            <person name="Petrosino J."/>
            <person name="Highlander S."/>
            <person name="Gibbs R."/>
        </authorList>
    </citation>
    <scope>NUCLEOTIDE SEQUENCE [LARGE SCALE GENOMIC DNA]</scope>
    <source>
        <strain evidence="3">DSM 20601</strain>
    </source>
</reference>
<dbReference type="CDD" id="cd03392">
    <property type="entry name" value="PAP2_like_2"/>
    <property type="match status" value="1"/>
</dbReference>
<organism evidence="3 4">
    <name type="scientific">Listeria grayi DSM 20601</name>
    <dbReference type="NCBI Taxonomy" id="525367"/>
    <lineage>
        <taxon>Bacteria</taxon>
        <taxon>Bacillati</taxon>
        <taxon>Bacillota</taxon>
        <taxon>Bacilli</taxon>
        <taxon>Bacillales</taxon>
        <taxon>Listeriaceae</taxon>
        <taxon>Listeria</taxon>
    </lineage>
</organism>
<keyword evidence="1" id="KW-1133">Transmembrane helix</keyword>
<evidence type="ECO:0000259" key="2">
    <source>
        <dbReference type="SMART" id="SM00014"/>
    </source>
</evidence>
<dbReference type="STRING" id="525367.HMPREF0556_12155"/>
<keyword evidence="1" id="KW-0472">Membrane</keyword>
<protein>
    <submittedName>
        <fullName evidence="3">PAP2 family protein</fullName>
    </submittedName>
</protein>
<feature type="transmembrane region" description="Helical" evidence="1">
    <location>
        <begin position="198"/>
        <end position="219"/>
    </location>
</feature>
<evidence type="ECO:0000313" key="4">
    <source>
        <dbReference type="Proteomes" id="UP000010119"/>
    </source>
</evidence>
<dbReference type="InterPro" id="IPR036938">
    <property type="entry name" value="PAP2/HPO_sf"/>
</dbReference>
<evidence type="ECO:0000256" key="1">
    <source>
        <dbReference type="SAM" id="Phobius"/>
    </source>
</evidence>
<dbReference type="Gene3D" id="1.20.144.10">
    <property type="entry name" value="Phosphatidic acid phosphatase type 2/haloperoxidase"/>
    <property type="match status" value="2"/>
</dbReference>
<feature type="transmembrane region" description="Helical" evidence="1">
    <location>
        <begin position="102"/>
        <end position="123"/>
    </location>
</feature>
<dbReference type="SMART" id="SM00014">
    <property type="entry name" value="acidPPc"/>
    <property type="match status" value="1"/>
</dbReference>
<proteinExistence type="predicted"/>
<gene>
    <name evidence="3" type="ORF">HMPREF0556_12155</name>
</gene>
<dbReference type="PANTHER" id="PTHR14969:SF13">
    <property type="entry name" value="AT30094P"/>
    <property type="match status" value="1"/>
</dbReference>
<keyword evidence="1" id="KW-0812">Transmembrane</keyword>
<comment type="caution">
    <text evidence="3">The sequence shown here is derived from an EMBL/GenBank/DDBJ whole genome shotgun (WGS) entry which is preliminary data.</text>
</comment>
<dbReference type="Proteomes" id="UP000010119">
    <property type="component" value="Unassembled WGS sequence"/>
</dbReference>
<dbReference type="EMBL" id="ACCR02000005">
    <property type="protein sequence ID" value="EFI83470.1"/>
    <property type="molecule type" value="Genomic_DNA"/>
</dbReference>
<dbReference type="PANTHER" id="PTHR14969">
    <property type="entry name" value="SPHINGOSINE-1-PHOSPHATE PHOSPHOHYDROLASE"/>
    <property type="match status" value="1"/>
</dbReference>
<keyword evidence="4" id="KW-1185">Reference proteome</keyword>
<dbReference type="HOGENOM" id="CLU_072573_3_3_9"/>
<feature type="transmembrane region" description="Helical" evidence="1">
    <location>
        <begin position="170"/>
        <end position="192"/>
    </location>
</feature>
<feature type="transmembrane region" description="Helical" evidence="1">
    <location>
        <begin position="69"/>
        <end position="95"/>
    </location>
</feature>
<sequence>MGGALFLNKRCKSMQNKRYIAYGISGAAFLIFGIFLISVLTHATWISGYDRFGNELLRHGFTKQRIDVVAFWTNIGGVTFITWLTIIAMAVFILAKHYTIGIWFGLTVLIGAAVIPSILKHTIQRPRPAYKLIPEGGYSFPSGHSSGSTIFYGMLLVCLLLFIRKQWIRWTILLGGIILILLIMASRVYLGVHYFSDITAGFLFGIGIVILSSSLLHWFREKKPHFFKSS</sequence>
<dbReference type="AlphaFoldDB" id="D7UYQ3"/>
<evidence type="ECO:0000313" key="3">
    <source>
        <dbReference type="EMBL" id="EFI83470.1"/>
    </source>
</evidence>
<dbReference type="SUPFAM" id="SSF48317">
    <property type="entry name" value="Acid phosphatase/Vanadium-dependent haloperoxidase"/>
    <property type="match status" value="1"/>
</dbReference>
<dbReference type="InterPro" id="IPR000326">
    <property type="entry name" value="PAP2/HPO"/>
</dbReference>
<feature type="transmembrane region" description="Helical" evidence="1">
    <location>
        <begin position="20"/>
        <end position="49"/>
    </location>
</feature>
<feature type="transmembrane region" description="Helical" evidence="1">
    <location>
        <begin position="143"/>
        <end position="163"/>
    </location>
</feature>